<dbReference type="HOGENOM" id="CLU_079865_0_0_6"/>
<accession>Q2SQB5</accession>
<keyword evidence="2" id="KW-1185">Reference proteome</keyword>
<dbReference type="Pfam" id="PF06685">
    <property type="entry name" value="DUF1186"/>
    <property type="match status" value="1"/>
</dbReference>
<dbReference type="eggNOG" id="COG1413">
    <property type="taxonomic scope" value="Bacteria"/>
</dbReference>
<dbReference type="InterPro" id="IPR010602">
    <property type="entry name" value="DUF1186"/>
</dbReference>
<sequence length="283" mass="31567">MDKLEPTYFMITNNPKIKALLNIGPPKNFDWPDYVAQYGFNQDDIPELIQILTDESLNLEDENSSLSWAPLHACRALGQLQAERAVMPLLNSFDFLYIQDWALAEIHRAFAMIGPVAIAPLARKLQEPAEDELIPALAVKALAAIAVAQPAHKDQVVEIFRAYMEFPNRSAKVLNGILVARLLELNATQAIDGIRRLYTLNCVDLICGGDLEDAEISLGFRKERSTPRLSIEELLDLEEYGAQRQQEEPEPPAPALPINRKIGRNDPCVCGSGHKYKKCCGMS</sequence>
<evidence type="ECO:0000313" key="2">
    <source>
        <dbReference type="Proteomes" id="UP000000238"/>
    </source>
</evidence>
<dbReference type="InterPro" id="IPR011989">
    <property type="entry name" value="ARM-like"/>
</dbReference>
<dbReference type="AlphaFoldDB" id="Q2SQB5"/>
<dbReference type="Gene3D" id="3.10.450.50">
    <property type="match status" value="1"/>
</dbReference>
<reference evidence="1 2" key="1">
    <citation type="journal article" date="2005" name="Nucleic Acids Res.">
        <title>Genomic blueprint of Hahella chejuensis, a marine microbe producing an algicidal agent.</title>
        <authorList>
            <person name="Jeong H."/>
            <person name="Yim J.H."/>
            <person name="Lee C."/>
            <person name="Choi S.-H."/>
            <person name="Park Y.K."/>
            <person name="Yoon S.H."/>
            <person name="Hur C.-G."/>
            <person name="Kang H.-Y."/>
            <person name="Kim D."/>
            <person name="Lee H.H."/>
            <person name="Park K.H."/>
            <person name="Park S.-H."/>
            <person name="Park H.-S."/>
            <person name="Lee H.K."/>
            <person name="Oh T.K."/>
            <person name="Kim J.F."/>
        </authorList>
    </citation>
    <scope>NUCLEOTIDE SEQUENCE [LARGE SCALE GENOMIC DNA]</scope>
    <source>
        <strain evidence="1 2">KCTC 2396</strain>
    </source>
</reference>
<protein>
    <submittedName>
        <fullName evidence="1">Uncharacterized protein</fullName>
    </submittedName>
</protein>
<dbReference type="Pfam" id="PF02810">
    <property type="entry name" value="SEC-C"/>
    <property type="match status" value="1"/>
</dbReference>
<evidence type="ECO:0000313" key="1">
    <source>
        <dbReference type="EMBL" id="ABC27159.1"/>
    </source>
</evidence>
<organism evidence="1 2">
    <name type="scientific">Hahella chejuensis (strain KCTC 2396)</name>
    <dbReference type="NCBI Taxonomy" id="349521"/>
    <lineage>
        <taxon>Bacteria</taxon>
        <taxon>Pseudomonadati</taxon>
        <taxon>Pseudomonadota</taxon>
        <taxon>Gammaproteobacteria</taxon>
        <taxon>Oceanospirillales</taxon>
        <taxon>Hahellaceae</taxon>
        <taxon>Hahella</taxon>
    </lineage>
</organism>
<gene>
    <name evidence="1" type="ordered locus">HCH_00244</name>
</gene>
<dbReference type="InterPro" id="IPR004027">
    <property type="entry name" value="SEC_C_motif"/>
</dbReference>
<dbReference type="Gene3D" id="1.25.10.10">
    <property type="entry name" value="Leucine-rich Repeat Variant"/>
    <property type="match status" value="1"/>
</dbReference>
<dbReference type="STRING" id="349521.HCH_00244"/>
<dbReference type="SUPFAM" id="SSF103642">
    <property type="entry name" value="Sec-C motif"/>
    <property type="match status" value="1"/>
</dbReference>
<dbReference type="KEGG" id="hch:HCH_00244"/>
<dbReference type="eggNOG" id="COG3012">
    <property type="taxonomic scope" value="Bacteria"/>
</dbReference>
<name>Q2SQB5_HAHCH</name>
<dbReference type="Proteomes" id="UP000000238">
    <property type="component" value="Chromosome"/>
</dbReference>
<dbReference type="EMBL" id="CP000155">
    <property type="protein sequence ID" value="ABC27159.1"/>
    <property type="molecule type" value="Genomic_DNA"/>
</dbReference>
<proteinExistence type="predicted"/>